<reference evidence="1" key="1">
    <citation type="submission" date="2023-06" db="EMBL/GenBank/DDBJ databases">
        <authorList>
            <consortium name="Lawrence Berkeley National Laboratory"/>
            <person name="Ahrendt S."/>
            <person name="Sahu N."/>
            <person name="Indic B."/>
            <person name="Wong-Bajracharya J."/>
            <person name="Merenyi Z."/>
            <person name="Ke H.-M."/>
            <person name="Monk M."/>
            <person name="Kocsube S."/>
            <person name="Drula E."/>
            <person name="Lipzen A."/>
            <person name="Balint B."/>
            <person name="Henrissat B."/>
            <person name="Andreopoulos B."/>
            <person name="Martin F.M."/>
            <person name="Harder C.B."/>
            <person name="Rigling D."/>
            <person name="Ford K.L."/>
            <person name="Foster G.D."/>
            <person name="Pangilinan J."/>
            <person name="Papanicolaou A."/>
            <person name="Barry K."/>
            <person name="LaButti K."/>
            <person name="Viragh M."/>
            <person name="Koriabine M."/>
            <person name="Yan M."/>
            <person name="Riley R."/>
            <person name="Champramary S."/>
            <person name="Plett K.L."/>
            <person name="Tsai I.J."/>
            <person name="Slot J."/>
            <person name="Sipos G."/>
            <person name="Plett J."/>
            <person name="Nagy L.G."/>
            <person name="Grigoriev I.V."/>
        </authorList>
    </citation>
    <scope>NUCLEOTIDE SEQUENCE</scope>
    <source>
        <strain evidence="1">CCBAS 213</strain>
    </source>
</reference>
<protein>
    <submittedName>
        <fullName evidence="1">Uncharacterized protein</fullName>
    </submittedName>
</protein>
<accession>A0AA39KC19</accession>
<dbReference type="EMBL" id="JAUEPS010000018">
    <property type="protein sequence ID" value="KAK0458217.1"/>
    <property type="molecule type" value="Genomic_DNA"/>
</dbReference>
<dbReference type="AlphaFoldDB" id="A0AA39KC19"/>
<name>A0AA39KC19_ARMTA</name>
<organism evidence="1 2">
    <name type="scientific">Armillaria tabescens</name>
    <name type="common">Ringless honey mushroom</name>
    <name type="synonym">Agaricus tabescens</name>
    <dbReference type="NCBI Taxonomy" id="1929756"/>
    <lineage>
        <taxon>Eukaryota</taxon>
        <taxon>Fungi</taxon>
        <taxon>Dikarya</taxon>
        <taxon>Basidiomycota</taxon>
        <taxon>Agaricomycotina</taxon>
        <taxon>Agaricomycetes</taxon>
        <taxon>Agaricomycetidae</taxon>
        <taxon>Agaricales</taxon>
        <taxon>Marasmiineae</taxon>
        <taxon>Physalacriaceae</taxon>
        <taxon>Desarmillaria</taxon>
    </lineage>
</organism>
<evidence type="ECO:0000313" key="1">
    <source>
        <dbReference type="EMBL" id="KAK0458217.1"/>
    </source>
</evidence>
<gene>
    <name evidence="1" type="ORF">EV420DRAFT_1479961</name>
</gene>
<evidence type="ECO:0000313" key="2">
    <source>
        <dbReference type="Proteomes" id="UP001175211"/>
    </source>
</evidence>
<proteinExistence type="predicted"/>
<sequence length="280" mass="31028">MARSRRYLLSSSTSLIRHGLPVPFFKLSGYFIPLDVATVDVVLGKKRAHLSTNVGAVHEGLGVSLGVMLHGRGGICEDDTPPTQLGRRGGHWKVERGMRTARIMPRPAFEVQINATCKVGYDVKRTHVQRKQQRILAPMEREHAGKCNVHHYRSGSYFCEVWPRMRDVATGASDLNGLGPWNFAAGGACRRVAFEVPSRNRRKTYVHRTRGRGGGVEGDLETRRVAVAGKQVAGVKGRGREDDQECQYLMPAEGDGGDDGEWKRQQQMQHYGVANVDALV</sequence>
<dbReference type="RefSeq" id="XP_060330505.1">
    <property type="nucleotide sequence ID" value="XM_060469622.1"/>
</dbReference>
<dbReference type="GeneID" id="85353170"/>
<comment type="caution">
    <text evidence="1">The sequence shown here is derived from an EMBL/GenBank/DDBJ whole genome shotgun (WGS) entry which is preliminary data.</text>
</comment>
<keyword evidence="2" id="KW-1185">Reference proteome</keyword>
<dbReference type="Proteomes" id="UP001175211">
    <property type="component" value="Unassembled WGS sequence"/>
</dbReference>